<keyword evidence="4 10" id="KW-0812">Transmembrane</keyword>
<evidence type="ECO:0000313" key="12">
    <source>
        <dbReference type="EMBL" id="SDB75869.1"/>
    </source>
</evidence>
<dbReference type="FunFam" id="2.30.30.60:FF:000002">
    <property type="entry name" value="Mechanosensitive ion channel family protein"/>
    <property type="match status" value="1"/>
</dbReference>
<feature type="transmembrane region" description="Helical" evidence="10">
    <location>
        <begin position="172"/>
        <end position="192"/>
    </location>
</feature>
<evidence type="ECO:0000256" key="2">
    <source>
        <dbReference type="ARBA" id="ARBA00022475"/>
    </source>
</evidence>
<evidence type="ECO:0000313" key="15">
    <source>
        <dbReference type="Proteomes" id="UP000183670"/>
    </source>
</evidence>
<dbReference type="GO" id="GO:0008381">
    <property type="term" value="F:mechanosensitive monoatomic ion channel activity"/>
    <property type="evidence" value="ECO:0007669"/>
    <property type="project" value="InterPro"/>
</dbReference>
<feature type="transmembrane region" description="Helical" evidence="10">
    <location>
        <begin position="98"/>
        <end position="117"/>
    </location>
</feature>
<reference evidence="14 15" key="1">
    <citation type="submission" date="2016-10" db="EMBL/GenBank/DDBJ databases">
        <authorList>
            <person name="de Groot N.N."/>
        </authorList>
    </citation>
    <scope>NUCLEOTIDE SEQUENCE [LARGE SCALE GENOMIC DNA]</scope>
    <source>
        <strain evidence="12 15">NLAE-zl-C500</strain>
        <strain evidence="13 14">NLAE-zl-C57</strain>
    </source>
</reference>
<dbReference type="AlphaFoldDB" id="A0A1G6G1X6"/>
<dbReference type="PANTHER" id="PTHR30414:SF0">
    <property type="entry name" value="MINICONDUCTANCE MECHANOSENSITIVE CHANNEL YBDG"/>
    <property type="match status" value="1"/>
</dbReference>
<evidence type="ECO:0000256" key="6">
    <source>
        <dbReference type="ARBA" id="ARBA00023016"/>
    </source>
</evidence>
<dbReference type="Gene3D" id="2.30.30.60">
    <property type="match status" value="1"/>
</dbReference>
<evidence type="ECO:0000256" key="3">
    <source>
        <dbReference type="ARBA" id="ARBA00022519"/>
    </source>
</evidence>
<dbReference type="GO" id="GO:0005886">
    <property type="term" value="C:plasma membrane"/>
    <property type="evidence" value="ECO:0007669"/>
    <property type="project" value="UniProtKB-SubCell"/>
</dbReference>
<dbReference type="InterPro" id="IPR030192">
    <property type="entry name" value="YbdG"/>
</dbReference>
<keyword evidence="6" id="KW-0346">Stress response</keyword>
<evidence type="ECO:0000256" key="4">
    <source>
        <dbReference type="ARBA" id="ARBA00022692"/>
    </source>
</evidence>
<dbReference type="Pfam" id="PF00924">
    <property type="entry name" value="MS_channel_2nd"/>
    <property type="match status" value="1"/>
</dbReference>
<keyword evidence="5 10" id="KW-1133">Transmembrane helix</keyword>
<name>A0A1G6G1X6_BACOV</name>
<sequence>MLMKEVKEVVDTVSVALANGQPEEAGNVVMQEVNHALLSMGVDEAMADKIDNFIILLFIIGIALLANLICRKIILRTVSKLVKQTKATWDDIVFNDKVMVNISRMVAPILIYISIPIAFPEHADSALLDFLRRLCMIYILAVFLRFVSALFTAVYLVYSAREQYKDKPLKGLLQTAQVILFFIGAIIIISILIKQSPVVLLTGLGASAAVLMLVFKDSIMGFVSGIQLSANNMLKVGDWITMPKYGADGTVIEVTLNTVKVRNFDNTITTIPPYLLISDSFQNWQGMQESGGRRVKRSINIDMTSVHFCTPEMLAKYRKIQLLKDYVDETEKVVEEYNKEHHIDNSVLVNGRRQTNLGVFRAYLTNYLKNLPTVNQDLTCMVRQLQPTETGIPLELYFFSANKVWVAYEGIQADVFDHVLAIIPEFDLRVFQNPSGADLHRIGVKIEN</sequence>
<dbReference type="EMBL" id="FNDO01000012">
    <property type="protein sequence ID" value="SDH74632.1"/>
    <property type="molecule type" value="Genomic_DNA"/>
</dbReference>
<dbReference type="InterPro" id="IPR010920">
    <property type="entry name" value="LSM_dom_sf"/>
</dbReference>
<evidence type="ECO:0000256" key="7">
    <source>
        <dbReference type="ARBA" id="ARBA00023136"/>
    </source>
</evidence>
<comment type="subcellular location">
    <subcellularLocation>
        <location evidence="1">Cell inner membrane</location>
        <topology evidence="1">Multi-pass membrane protein</topology>
    </subcellularLocation>
</comment>
<dbReference type="EMBL" id="FMYE01000004">
    <property type="protein sequence ID" value="SDB75869.1"/>
    <property type="molecule type" value="Genomic_DNA"/>
</dbReference>
<evidence type="ECO:0000313" key="14">
    <source>
        <dbReference type="Proteomes" id="UP000181870"/>
    </source>
</evidence>
<protein>
    <recommendedName>
        <fullName evidence="8">Mechanosensing system component YbdG</fullName>
    </recommendedName>
    <alternativeName>
        <fullName evidence="9">Mechanosensitive channel homolog YbdG</fullName>
    </alternativeName>
</protein>
<feature type="transmembrane region" description="Helical" evidence="10">
    <location>
        <begin position="53"/>
        <end position="70"/>
    </location>
</feature>
<evidence type="ECO:0000256" key="10">
    <source>
        <dbReference type="SAM" id="Phobius"/>
    </source>
</evidence>
<gene>
    <name evidence="12" type="ORF">SAMN05192581_1004111</name>
    <name evidence="13" type="ORF">SAMN05192582_10128</name>
</gene>
<feature type="transmembrane region" description="Helical" evidence="10">
    <location>
        <begin position="137"/>
        <end position="160"/>
    </location>
</feature>
<keyword evidence="2" id="KW-1003">Cell membrane</keyword>
<proteinExistence type="predicted"/>
<dbReference type="Proteomes" id="UP000181870">
    <property type="component" value="Unassembled WGS sequence"/>
</dbReference>
<keyword evidence="7 10" id="KW-0472">Membrane</keyword>
<keyword evidence="3" id="KW-0997">Cell inner membrane</keyword>
<dbReference type="SUPFAM" id="SSF50182">
    <property type="entry name" value="Sm-like ribonucleoproteins"/>
    <property type="match status" value="1"/>
</dbReference>
<evidence type="ECO:0000256" key="9">
    <source>
        <dbReference type="ARBA" id="ARBA00093659"/>
    </source>
</evidence>
<feature type="transmembrane region" description="Helical" evidence="10">
    <location>
        <begin position="198"/>
        <end position="215"/>
    </location>
</feature>
<evidence type="ECO:0000256" key="8">
    <source>
        <dbReference type="ARBA" id="ARBA00093630"/>
    </source>
</evidence>
<evidence type="ECO:0000256" key="5">
    <source>
        <dbReference type="ARBA" id="ARBA00022989"/>
    </source>
</evidence>
<dbReference type="KEGG" id="boa:Bovatus_04307"/>
<organism evidence="12 15">
    <name type="scientific">Bacteroides ovatus</name>
    <dbReference type="NCBI Taxonomy" id="28116"/>
    <lineage>
        <taxon>Bacteria</taxon>
        <taxon>Pseudomonadati</taxon>
        <taxon>Bacteroidota</taxon>
        <taxon>Bacteroidia</taxon>
        <taxon>Bacteroidales</taxon>
        <taxon>Bacteroidaceae</taxon>
        <taxon>Bacteroides</taxon>
    </lineage>
</organism>
<accession>A0A1G6G1X6</accession>
<evidence type="ECO:0000256" key="1">
    <source>
        <dbReference type="ARBA" id="ARBA00004429"/>
    </source>
</evidence>
<feature type="domain" description="Mechanosensitive ion channel MscS" evidence="11">
    <location>
        <begin position="217"/>
        <end position="285"/>
    </location>
</feature>
<evidence type="ECO:0000259" key="11">
    <source>
        <dbReference type="Pfam" id="PF00924"/>
    </source>
</evidence>
<dbReference type="Proteomes" id="UP000183670">
    <property type="component" value="Unassembled WGS sequence"/>
</dbReference>
<dbReference type="GO" id="GO:0071470">
    <property type="term" value="P:cellular response to osmotic stress"/>
    <property type="evidence" value="ECO:0007669"/>
    <property type="project" value="InterPro"/>
</dbReference>
<dbReference type="InterPro" id="IPR006685">
    <property type="entry name" value="MscS_channel_2nd"/>
</dbReference>
<dbReference type="InterPro" id="IPR023408">
    <property type="entry name" value="MscS_beta-dom_sf"/>
</dbReference>
<dbReference type="PANTHER" id="PTHR30414">
    <property type="entry name" value="MINICONDUCTANCE MECHANOSENSITIVE CHANNEL YBDG"/>
    <property type="match status" value="1"/>
</dbReference>
<evidence type="ECO:0000313" key="13">
    <source>
        <dbReference type="EMBL" id="SDH74632.1"/>
    </source>
</evidence>